<dbReference type="PRINTS" id="PR00039">
    <property type="entry name" value="HTHLYSR"/>
</dbReference>
<evidence type="ECO:0000256" key="1">
    <source>
        <dbReference type="ARBA" id="ARBA00009437"/>
    </source>
</evidence>
<dbReference type="OrthoDB" id="9804958at2"/>
<evidence type="ECO:0000259" key="5">
    <source>
        <dbReference type="PROSITE" id="PS50931"/>
    </source>
</evidence>
<organism evidence="6 7">
    <name type="scientific">Paracoccus laeviglucosivorans</name>
    <dbReference type="NCBI Taxonomy" id="1197861"/>
    <lineage>
        <taxon>Bacteria</taxon>
        <taxon>Pseudomonadati</taxon>
        <taxon>Pseudomonadota</taxon>
        <taxon>Alphaproteobacteria</taxon>
        <taxon>Rhodobacterales</taxon>
        <taxon>Paracoccaceae</taxon>
        <taxon>Paracoccus</taxon>
    </lineage>
</organism>
<dbReference type="InterPro" id="IPR036390">
    <property type="entry name" value="WH_DNA-bd_sf"/>
</dbReference>
<comment type="similarity">
    <text evidence="1">Belongs to the LysR transcriptional regulatory family.</text>
</comment>
<dbReference type="AlphaFoldDB" id="A0A521E9L3"/>
<dbReference type="SUPFAM" id="SSF53850">
    <property type="entry name" value="Periplasmic binding protein-like II"/>
    <property type="match status" value="1"/>
</dbReference>
<keyword evidence="3 6" id="KW-0238">DNA-binding</keyword>
<gene>
    <name evidence="6" type="ORF">SAMN06265221_11235</name>
</gene>
<protein>
    <submittedName>
        <fullName evidence="6">DNA-binding transcriptional regulator, LysR family</fullName>
    </submittedName>
</protein>
<dbReference type="SUPFAM" id="SSF46785">
    <property type="entry name" value="Winged helix' DNA-binding domain"/>
    <property type="match status" value="1"/>
</dbReference>
<dbReference type="Gene3D" id="3.40.190.10">
    <property type="entry name" value="Periplasmic binding protein-like II"/>
    <property type="match status" value="2"/>
</dbReference>
<keyword evidence="4" id="KW-0804">Transcription</keyword>
<dbReference type="PROSITE" id="PS50931">
    <property type="entry name" value="HTH_LYSR"/>
    <property type="match status" value="1"/>
</dbReference>
<dbReference type="GO" id="GO:0003700">
    <property type="term" value="F:DNA-binding transcription factor activity"/>
    <property type="evidence" value="ECO:0007669"/>
    <property type="project" value="InterPro"/>
</dbReference>
<feature type="domain" description="HTH lysR-type" evidence="5">
    <location>
        <begin position="9"/>
        <end position="66"/>
    </location>
</feature>
<dbReference type="PANTHER" id="PTHR30537:SF74">
    <property type="entry name" value="HTH-TYPE TRANSCRIPTIONAL REGULATOR TRPI"/>
    <property type="match status" value="1"/>
</dbReference>
<keyword evidence="2" id="KW-0805">Transcription regulation</keyword>
<evidence type="ECO:0000313" key="6">
    <source>
        <dbReference type="EMBL" id="SMO80603.1"/>
    </source>
</evidence>
<dbReference type="InterPro" id="IPR000847">
    <property type="entry name" value="LysR_HTH_N"/>
</dbReference>
<evidence type="ECO:0000256" key="2">
    <source>
        <dbReference type="ARBA" id="ARBA00023015"/>
    </source>
</evidence>
<name>A0A521E9L3_9RHOB</name>
<dbReference type="Pfam" id="PF03466">
    <property type="entry name" value="LysR_substrate"/>
    <property type="match status" value="1"/>
</dbReference>
<dbReference type="PANTHER" id="PTHR30537">
    <property type="entry name" value="HTH-TYPE TRANSCRIPTIONAL REGULATOR"/>
    <property type="match status" value="1"/>
</dbReference>
<dbReference type="Pfam" id="PF00126">
    <property type="entry name" value="HTH_1"/>
    <property type="match status" value="1"/>
</dbReference>
<dbReference type="EMBL" id="FXTK01000012">
    <property type="protein sequence ID" value="SMO80603.1"/>
    <property type="molecule type" value="Genomic_DNA"/>
</dbReference>
<keyword evidence="7" id="KW-1185">Reference proteome</keyword>
<evidence type="ECO:0000256" key="3">
    <source>
        <dbReference type="ARBA" id="ARBA00023125"/>
    </source>
</evidence>
<accession>A0A521E9L3</accession>
<dbReference type="InterPro" id="IPR058163">
    <property type="entry name" value="LysR-type_TF_proteobact-type"/>
</dbReference>
<dbReference type="GO" id="GO:0043565">
    <property type="term" value="F:sequence-specific DNA binding"/>
    <property type="evidence" value="ECO:0007669"/>
    <property type="project" value="TreeGrafter"/>
</dbReference>
<dbReference type="Gene3D" id="1.10.10.10">
    <property type="entry name" value="Winged helix-like DNA-binding domain superfamily/Winged helix DNA-binding domain"/>
    <property type="match status" value="1"/>
</dbReference>
<dbReference type="GO" id="GO:0006351">
    <property type="term" value="P:DNA-templated transcription"/>
    <property type="evidence" value="ECO:0007669"/>
    <property type="project" value="TreeGrafter"/>
</dbReference>
<dbReference type="InterPro" id="IPR036388">
    <property type="entry name" value="WH-like_DNA-bd_sf"/>
</dbReference>
<evidence type="ECO:0000256" key="4">
    <source>
        <dbReference type="ARBA" id="ARBA00023163"/>
    </source>
</evidence>
<dbReference type="Proteomes" id="UP000319014">
    <property type="component" value="Unassembled WGS sequence"/>
</dbReference>
<reference evidence="6 7" key="1">
    <citation type="submission" date="2017-05" db="EMBL/GenBank/DDBJ databases">
        <authorList>
            <person name="Varghese N."/>
            <person name="Submissions S."/>
        </authorList>
    </citation>
    <scope>NUCLEOTIDE SEQUENCE [LARGE SCALE GENOMIC DNA]</scope>
    <source>
        <strain evidence="6 7">DSM 100094</strain>
    </source>
</reference>
<proteinExistence type="inferred from homology"/>
<sequence>MKTIRRQIPSMNALFAFEAAARLRNFSRASEELNVTPAAVSRMMQRLEEHLGTQLFQRGGTGVTLSEDGRLLYDATSRAVAQIEGALAEIEDRGKGVDTVTISVSTAFTTHWLMPRIMRFKAAFPSVDLRFQLLMGPLSGPVDDVDFGMRFLRGKETRDRVIPIMPEVLIPICSPVYRARRTDPTEGETLIKLSEGEPYSPHDLVAGSEMIAANPLIFADYAIVVQAALLGQGVAWGWLSVVGHWIRHGDLVPANMRRQVTQRHCCFVQSSGKPLRPIVEEVRDWIVAELQHDYREVRQMFPGLDIPELPLSAP</sequence>
<evidence type="ECO:0000313" key="7">
    <source>
        <dbReference type="Proteomes" id="UP000319014"/>
    </source>
</evidence>
<dbReference type="InterPro" id="IPR005119">
    <property type="entry name" value="LysR_subst-bd"/>
</dbReference>